<name>A0ABR3FJ85_9AGAR</name>
<keyword evidence="1" id="KW-0547">Nucleotide-binding</keyword>
<evidence type="ECO:0000256" key="2">
    <source>
        <dbReference type="ARBA" id="ARBA00022840"/>
    </source>
</evidence>
<keyword evidence="5" id="KW-1185">Reference proteome</keyword>
<evidence type="ECO:0000313" key="5">
    <source>
        <dbReference type="Proteomes" id="UP001465976"/>
    </source>
</evidence>
<evidence type="ECO:0000256" key="3">
    <source>
        <dbReference type="SAM" id="MobiDB-lite"/>
    </source>
</evidence>
<dbReference type="PANTHER" id="PTHR24223">
    <property type="entry name" value="ATP-BINDING CASSETTE SUB-FAMILY C"/>
    <property type="match status" value="1"/>
</dbReference>
<feature type="non-terminal residue" evidence="4">
    <location>
        <position position="177"/>
    </location>
</feature>
<dbReference type="Proteomes" id="UP001465976">
    <property type="component" value="Unassembled WGS sequence"/>
</dbReference>
<organism evidence="4 5">
    <name type="scientific">Marasmius crinis-equi</name>
    <dbReference type="NCBI Taxonomy" id="585013"/>
    <lineage>
        <taxon>Eukaryota</taxon>
        <taxon>Fungi</taxon>
        <taxon>Dikarya</taxon>
        <taxon>Basidiomycota</taxon>
        <taxon>Agaricomycotina</taxon>
        <taxon>Agaricomycetes</taxon>
        <taxon>Agaricomycetidae</taxon>
        <taxon>Agaricales</taxon>
        <taxon>Marasmiineae</taxon>
        <taxon>Marasmiaceae</taxon>
        <taxon>Marasmius</taxon>
    </lineage>
</organism>
<evidence type="ECO:0000256" key="1">
    <source>
        <dbReference type="ARBA" id="ARBA00022741"/>
    </source>
</evidence>
<reference evidence="4 5" key="1">
    <citation type="submission" date="2024-02" db="EMBL/GenBank/DDBJ databases">
        <title>A draft genome for the cacao thread blight pathogen Marasmius crinis-equi.</title>
        <authorList>
            <person name="Cohen S.P."/>
            <person name="Baruah I.K."/>
            <person name="Amoako-Attah I."/>
            <person name="Bukari Y."/>
            <person name="Meinhardt L.W."/>
            <person name="Bailey B.A."/>
        </authorList>
    </citation>
    <scope>NUCLEOTIDE SEQUENCE [LARGE SCALE GENOMIC DNA]</scope>
    <source>
        <strain evidence="4 5">GH-76</strain>
    </source>
</reference>
<dbReference type="InterPro" id="IPR027417">
    <property type="entry name" value="P-loop_NTPase"/>
</dbReference>
<keyword evidence="2" id="KW-0067">ATP-binding</keyword>
<comment type="caution">
    <text evidence="4">The sequence shown here is derived from an EMBL/GenBank/DDBJ whole genome shotgun (WGS) entry which is preliminary data.</text>
</comment>
<feature type="region of interest" description="Disordered" evidence="3">
    <location>
        <begin position="46"/>
        <end position="87"/>
    </location>
</feature>
<dbReference type="InterPro" id="IPR050173">
    <property type="entry name" value="ABC_transporter_C-like"/>
</dbReference>
<dbReference type="SUPFAM" id="SSF52540">
    <property type="entry name" value="P-loop containing nucleoside triphosphate hydrolases"/>
    <property type="match status" value="1"/>
</dbReference>
<proteinExistence type="predicted"/>
<gene>
    <name evidence="4" type="ORF">V5O48_006538</name>
</gene>
<evidence type="ECO:0000313" key="4">
    <source>
        <dbReference type="EMBL" id="KAL0575422.1"/>
    </source>
</evidence>
<protein>
    <submittedName>
        <fullName evidence="4">Uncharacterized protein</fullName>
    </submittedName>
</protein>
<dbReference type="Gene3D" id="3.40.50.300">
    <property type="entry name" value="P-loop containing nucleotide triphosphate hydrolases"/>
    <property type="match status" value="1"/>
</dbReference>
<sequence length="177" mass="19465">MTAFSDALVALRRIGSFLTAEELDEPYEVDAKTSYAIQVDGDFTWETVSKPDGNGRPKNPGPGKPAKSEVPSNEKADSSPPKPLQEDKPFALKNLSFSVRKGSFVAIVGRSSILQALVGEMRREKGNVTYGGSVAYVPQSPWIRNTTLKQNVLFGQQEDEARFQEIIRACSLEQDLD</sequence>
<accession>A0ABR3FJ85</accession>
<dbReference type="EMBL" id="JBAHYK010000305">
    <property type="protein sequence ID" value="KAL0575422.1"/>
    <property type="molecule type" value="Genomic_DNA"/>
</dbReference>